<evidence type="ECO:0000313" key="3">
    <source>
        <dbReference type="Proteomes" id="UP000248349"/>
    </source>
</evidence>
<feature type="non-terminal residue" evidence="2">
    <location>
        <position position="212"/>
    </location>
</feature>
<reference evidence="2 3" key="1">
    <citation type="submission" date="2016-12" db="EMBL/GenBank/DDBJ databases">
        <title>The genomes of Aspergillus section Nigri reveals drivers in fungal speciation.</title>
        <authorList>
            <consortium name="DOE Joint Genome Institute"/>
            <person name="Vesth T.C."/>
            <person name="Nybo J."/>
            <person name="Theobald S."/>
            <person name="Brandl J."/>
            <person name="Frisvad J.C."/>
            <person name="Nielsen K.F."/>
            <person name="Lyhne E.K."/>
            <person name="Kogle M.E."/>
            <person name="Kuo A."/>
            <person name="Riley R."/>
            <person name="Clum A."/>
            <person name="Nolan M."/>
            <person name="Lipzen A."/>
            <person name="Salamov A."/>
            <person name="Henrissat B."/>
            <person name="Wiebenga A."/>
            <person name="De Vries R.P."/>
            <person name="Grigoriev I.V."/>
            <person name="Mortensen U.H."/>
            <person name="Andersen M.R."/>
            <person name="Baker S.E."/>
        </authorList>
    </citation>
    <scope>NUCLEOTIDE SEQUENCE [LARGE SCALE GENOMIC DNA]</scope>
    <source>
        <strain evidence="2 3">JOP 1030-1</strain>
    </source>
</reference>
<sequence>AATLTRTPSSPTTQRFYRFKTNDDRPPTPPPSIPATALVSTSSSTPSAQLLLLESTRRTALYTLTLCRNVIAILELTRLRKSRIGLLHWIEFWHQYYGQRFGRALAAHVTHALGRIDSLFRAVASDLHQLTQRVHDAVAAATSEVEILRLLERMEDEVGVRRRRRRKKAQSTIRRMRANLEAIPVQVSDDLLDDLKRGVFALDVYCDYYPGD</sequence>
<dbReference type="RefSeq" id="XP_025427194.1">
    <property type="nucleotide sequence ID" value="XM_025571427.1"/>
</dbReference>
<accession>A0A319A116</accession>
<dbReference type="EMBL" id="KZ821267">
    <property type="protein sequence ID" value="PYH41212.1"/>
    <property type="molecule type" value="Genomic_DNA"/>
</dbReference>
<organism evidence="2 3">
    <name type="scientific">Aspergillus saccharolyticus JOP 1030-1</name>
    <dbReference type="NCBI Taxonomy" id="1450539"/>
    <lineage>
        <taxon>Eukaryota</taxon>
        <taxon>Fungi</taxon>
        <taxon>Dikarya</taxon>
        <taxon>Ascomycota</taxon>
        <taxon>Pezizomycotina</taxon>
        <taxon>Eurotiomycetes</taxon>
        <taxon>Eurotiomycetidae</taxon>
        <taxon>Eurotiales</taxon>
        <taxon>Aspergillaceae</taxon>
        <taxon>Aspergillus</taxon>
        <taxon>Aspergillus subgen. Circumdati</taxon>
    </lineage>
</organism>
<proteinExistence type="predicted"/>
<dbReference type="STRING" id="1450539.A0A319A116"/>
<dbReference type="Proteomes" id="UP000248349">
    <property type="component" value="Unassembled WGS sequence"/>
</dbReference>
<feature type="compositionally biased region" description="Polar residues" evidence="1">
    <location>
        <begin position="1"/>
        <end position="15"/>
    </location>
</feature>
<dbReference type="GeneID" id="37072655"/>
<dbReference type="AlphaFoldDB" id="A0A319A116"/>
<gene>
    <name evidence="2" type="ORF">BP01DRAFT_279068</name>
</gene>
<protein>
    <submittedName>
        <fullName evidence="2">Uncharacterized protein</fullName>
    </submittedName>
</protein>
<dbReference type="OrthoDB" id="4192742at2759"/>
<name>A0A319A116_9EURO</name>
<evidence type="ECO:0000256" key="1">
    <source>
        <dbReference type="SAM" id="MobiDB-lite"/>
    </source>
</evidence>
<feature type="non-terminal residue" evidence="2">
    <location>
        <position position="1"/>
    </location>
</feature>
<evidence type="ECO:0000313" key="2">
    <source>
        <dbReference type="EMBL" id="PYH41212.1"/>
    </source>
</evidence>
<feature type="region of interest" description="Disordered" evidence="1">
    <location>
        <begin position="1"/>
        <end position="32"/>
    </location>
</feature>
<keyword evidence="3" id="KW-1185">Reference proteome</keyword>